<keyword evidence="3" id="KW-0479">Metal-binding</keyword>
<dbReference type="Pfam" id="PF00462">
    <property type="entry name" value="Glutaredoxin"/>
    <property type="match status" value="1"/>
</dbReference>
<evidence type="ECO:0000256" key="5">
    <source>
        <dbReference type="ARBA" id="ARBA00023004"/>
    </source>
</evidence>
<dbReference type="CDD" id="cd02984">
    <property type="entry name" value="TRX_PICOT"/>
    <property type="match status" value="1"/>
</dbReference>
<reference evidence="8 9" key="1">
    <citation type="submission" date="2017-08" db="EMBL/GenBank/DDBJ databases">
        <title>USMARCv1.0.</title>
        <authorList>
            <person name="Hannum G.I."/>
            <person name="Koren S."/>
            <person name="Schroeder S.G."/>
            <person name="Chin S.C."/>
            <person name="Nonneman D.J."/>
            <person name="Becker S.A."/>
            <person name="Rosen B.D."/>
            <person name="Bickhart D.M."/>
            <person name="Putnam N.H."/>
            <person name="Green R.E."/>
            <person name="Tuggle C.K."/>
            <person name="Liu H."/>
            <person name="Rohrer G.A."/>
            <person name="Warr A."/>
            <person name="Hall R."/>
            <person name="Kim K."/>
            <person name="Hume D.A."/>
            <person name="Talbot R."/>
            <person name="Chow W."/>
            <person name="Howe K."/>
            <person name="Schwartz A.S."/>
            <person name="Watson M."/>
            <person name="Archibald A.L."/>
            <person name="Phillippy A.M."/>
            <person name="Smith T.P.L."/>
        </authorList>
    </citation>
    <scope>NUCLEOTIDE SEQUENCE [LARGE SCALE GENOMIC DNA]</scope>
</reference>
<dbReference type="FunFam" id="3.40.30.10:FF:000012">
    <property type="entry name" value="Monothiol glutaredoxin"/>
    <property type="match status" value="1"/>
</dbReference>
<dbReference type="FunFam" id="3.40.30.10:FF:000165">
    <property type="entry name" value="glutaredoxin-3 isoform X1"/>
    <property type="match status" value="1"/>
</dbReference>
<accession>A0A4X1V4I8</accession>
<feature type="domain" description="Thioredoxin" evidence="7">
    <location>
        <begin position="1"/>
        <end position="116"/>
    </location>
</feature>
<dbReference type="CDD" id="cd03028">
    <property type="entry name" value="GRX_PICOT_like"/>
    <property type="match status" value="1"/>
</dbReference>
<dbReference type="Proteomes" id="UP000314985">
    <property type="component" value="Chromosome 14"/>
</dbReference>
<dbReference type="InterPro" id="IPR013766">
    <property type="entry name" value="Thioredoxin_domain"/>
</dbReference>
<organism evidence="8 9">
    <name type="scientific">Sus scrofa</name>
    <name type="common">Pig</name>
    <dbReference type="NCBI Taxonomy" id="9823"/>
    <lineage>
        <taxon>Eukaryota</taxon>
        <taxon>Metazoa</taxon>
        <taxon>Chordata</taxon>
        <taxon>Craniata</taxon>
        <taxon>Vertebrata</taxon>
        <taxon>Euteleostomi</taxon>
        <taxon>Mammalia</taxon>
        <taxon>Eutheria</taxon>
        <taxon>Laurasiatheria</taxon>
        <taxon>Artiodactyla</taxon>
        <taxon>Suina</taxon>
        <taxon>Suidae</taxon>
        <taxon>Sus</taxon>
    </lineage>
</organism>
<dbReference type="InterPro" id="IPR004480">
    <property type="entry name" value="Monothiol_GRX-rel"/>
</dbReference>
<dbReference type="InterPro" id="IPR036249">
    <property type="entry name" value="Thioredoxin-like_sf"/>
</dbReference>
<dbReference type="GO" id="GO:0005829">
    <property type="term" value="C:cytosol"/>
    <property type="evidence" value="ECO:0007669"/>
    <property type="project" value="UniProtKB-SubCell"/>
</dbReference>
<protein>
    <submittedName>
        <fullName evidence="8">Glutaredoxin 3</fullName>
    </submittedName>
</protein>
<dbReference type="AlphaFoldDB" id="A0A4X1V4I8"/>
<dbReference type="PANTHER" id="PTHR10293">
    <property type="entry name" value="GLUTAREDOXIN FAMILY MEMBER"/>
    <property type="match status" value="1"/>
</dbReference>
<sequence>MAAGAAEAAAAVVEVGSAGQFEELLRLRAKSLLVVHFWAPWAPQCAQMNDVMAELAKEHPQVSFVKLEAEAVPEVSEKYGISSVPTFLFFKNSQSIDRLDGAHAPELTKKVQRHASSSSFPSGGSEHLKEDLSLRLKKLTHAAPCMLFMKGTPQEPRCGFSKQMVEILNKHNIQFSSFDIFSDEEVRQGLKTYSNWPTYPQLYVSGELIGGLDIIKELEASKELDTICPKAPKLEERLKVLTNKASVMLFMKGNKQALANEAVVLSGSYPGLNWCLWRSNKVIYILLDFIINISVGCISFCCQTLSADVVSTVDRGLALLAAVAPGAWRLALRVPSSRSFAALDLPLGVSTWERNRGASWLLRTYWVNSLAVFVCNAIGLLALIDASYVACASF</sequence>
<reference evidence="8" key="2">
    <citation type="submission" date="2025-08" db="UniProtKB">
        <authorList>
            <consortium name="Ensembl"/>
        </authorList>
    </citation>
    <scope>IDENTIFICATION</scope>
</reference>
<keyword evidence="4" id="KW-0677">Repeat</keyword>
<dbReference type="GO" id="GO:0046872">
    <property type="term" value="F:metal ion binding"/>
    <property type="evidence" value="ECO:0007669"/>
    <property type="project" value="UniProtKB-KW"/>
</dbReference>
<proteinExistence type="predicted"/>
<dbReference type="PANTHER" id="PTHR10293:SF73">
    <property type="entry name" value="GLUTAREDOXIN-3"/>
    <property type="match status" value="1"/>
</dbReference>
<evidence type="ECO:0000256" key="2">
    <source>
        <dbReference type="ARBA" id="ARBA00022490"/>
    </source>
</evidence>
<evidence type="ECO:0000256" key="4">
    <source>
        <dbReference type="ARBA" id="ARBA00022737"/>
    </source>
</evidence>
<dbReference type="Pfam" id="PF00085">
    <property type="entry name" value="Thioredoxin"/>
    <property type="match status" value="1"/>
</dbReference>
<evidence type="ECO:0000256" key="1">
    <source>
        <dbReference type="ARBA" id="ARBA00004514"/>
    </source>
</evidence>
<dbReference type="SUPFAM" id="SSF52833">
    <property type="entry name" value="Thioredoxin-like"/>
    <property type="match status" value="2"/>
</dbReference>
<keyword evidence="2" id="KW-0963">Cytoplasm</keyword>
<comment type="subcellular location">
    <subcellularLocation>
        <location evidence="1">Cytoplasm</location>
        <location evidence="1">Cytosol</location>
    </subcellularLocation>
</comment>
<dbReference type="InterPro" id="IPR033658">
    <property type="entry name" value="GRX_PICOT-like"/>
</dbReference>
<dbReference type="PROSITE" id="PS51352">
    <property type="entry name" value="THIOREDOXIN_2"/>
    <property type="match status" value="1"/>
</dbReference>
<dbReference type="Ensembl" id="ENSSSCT00070044708.1">
    <property type="protein sequence ID" value="ENSSSCP00070037671.1"/>
    <property type="gene ID" value="ENSSSCG00070022483.1"/>
</dbReference>
<evidence type="ECO:0000256" key="6">
    <source>
        <dbReference type="ARBA" id="ARBA00023014"/>
    </source>
</evidence>
<evidence type="ECO:0000256" key="3">
    <source>
        <dbReference type="ARBA" id="ARBA00022723"/>
    </source>
</evidence>
<evidence type="ECO:0000313" key="9">
    <source>
        <dbReference type="Proteomes" id="UP000314985"/>
    </source>
</evidence>
<keyword evidence="6" id="KW-0411">Iron-sulfur</keyword>
<keyword evidence="5" id="KW-0408">Iron</keyword>
<dbReference type="PROSITE" id="PS51354">
    <property type="entry name" value="GLUTAREDOXIN_2"/>
    <property type="match status" value="1"/>
</dbReference>
<name>A0A4X1V4I8_PIG</name>
<evidence type="ECO:0000313" key="8">
    <source>
        <dbReference type="Ensembl" id="ENSSSCP00070037671.1"/>
    </source>
</evidence>
<evidence type="ECO:0000259" key="7">
    <source>
        <dbReference type="PROSITE" id="PS51352"/>
    </source>
</evidence>
<dbReference type="GO" id="GO:0051536">
    <property type="term" value="F:iron-sulfur cluster binding"/>
    <property type="evidence" value="ECO:0007669"/>
    <property type="project" value="UniProtKB-KW"/>
</dbReference>
<dbReference type="Gene3D" id="3.40.30.10">
    <property type="entry name" value="Glutaredoxin"/>
    <property type="match status" value="2"/>
</dbReference>
<dbReference type="InterPro" id="IPR002109">
    <property type="entry name" value="Glutaredoxin"/>
</dbReference>